<dbReference type="InterPro" id="IPR036641">
    <property type="entry name" value="HPT_dom_sf"/>
</dbReference>
<dbReference type="RefSeq" id="WP_184265133.1">
    <property type="nucleotide sequence ID" value="NZ_JACIIX010000015.1"/>
</dbReference>
<name>A0A7W9ZI47_NOVIT</name>
<keyword evidence="4 11" id="KW-0812">Transmembrane</keyword>
<dbReference type="CDD" id="cd00130">
    <property type="entry name" value="PAS"/>
    <property type="match status" value="1"/>
</dbReference>
<dbReference type="SMART" id="SM00091">
    <property type="entry name" value="PAS"/>
    <property type="match status" value="1"/>
</dbReference>
<dbReference type="Gene3D" id="1.20.120.160">
    <property type="entry name" value="HPT domain"/>
    <property type="match status" value="1"/>
</dbReference>
<dbReference type="PANTHER" id="PTHR45339">
    <property type="entry name" value="HYBRID SIGNAL TRANSDUCTION HISTIDINE KINASE J"/>
    <property type="match status" value="1"/>
</dbReference>
<evidence type="ECO:0000256" key="2">
    <source>
        <dbReference type="ARBA" id="ARBA00022475"/>
    </source>
</evidence>
<dbReference type="SUPFAM" id="SSF47226">
    <property type="entry name" value="Histidine-containing phosphotransfer domain, HPT domain"/>
    <property type="match status" value="1"/>
</dbReference>
<evidence type="ECO:0000256" key="10">
    <source>
        <dbReference type="PROSITE-ProRule" id="PRU00169"/>
    </source>
</evidence>
<dbReference type="Gene3D" id="3.40.50.2300">
    <property type="match status" value="1"/>
</dbReference>
<dbReference type="SUPFAM" id="SSF52172">
    <property type="entry name" value="CheY-like"/>
    <property type="match status" value="1"/>
</dbReference>
<dbReference type="Gene3D" id="3.30.450.20">
    <property type="entry name" value="PAS domain"/>
    <property type="match status" value="1"/>
</dbReference>
<comment type="subcellular location">
    <subcellularLocation>
        <location evidence="1">Cell membrane</location>
        <topology evidence="1">Multi-pass membrane protein</topology>
    </subcellularLocation>
</comment>
<dbReference type="GO" id="GO:0005886">
    <property type="term" value="C:plasma membrane"/>
    <property type="evidence" value="ECO:0007669"/>
    <property type="project" value="UniProtKB-SubCell"/>
</dbReference>
<feature type="domain" description="PAS" evidence="13">
    <location>
        <begin position="249"/>
        <end position="319"/>
    </location>
</feature>
<gene>
    <name evidence="14" type="ORF">FHS48_003373</name>
</gene>
<keyword evidence="7 11" id="KW-1133">Transmembrane helix</keyword>
<dbReference type="InterPro" id="IPR001789">
    <property type="entry name" value="Sig_transdc_resp-reg_receiver"/>
</dbReference>
<evidence type="ECO:0000256" key="9">
    <source>
        <dbReference type="ARBA" id="ARBA00023136"/>
    </source>
</evidence>
<dbReference type="InterPro" id="IPR035965">
    <property type="entry name" value="PAS-like_dom_sf"/>
</dbReference>
<evidence type="ECO:0000256" key="8">
    <source>
        <dbReference type="ARBA" id="ARBA00023012"/>
    </source>
</evidence>
<keyword evidence="8" id="KW-0902">Two-component regulatory system</keyword>
<accession>A0A7W9ZI47</accession>
<evidence type="ECO:0000256" key="4">
    <source>
        <dbReference type="ARBA" id="ARBA00022692"/>
    </source>
</evidence>
<dbReference type="Pfam" id="PF00072">
    <property type="entry name" value="Response_reg"/>
    <property type="match status" value="1"/>
</dbReference>
<keyword evidence="5" id="KW-0547">Nucleotide-binding</keyword>
<keyword evidence="9 11" id="KW-0472">Membrane</keyword>
<dbReference type="PROSITE" id="PS50112">
    <property type="entry name" value="PAS"/>
    <property type="match status" value="1"/>
</dbReference>
<comment type="caution">
    <text evidence="14">The sequence shown here is derived from an EMBL/GenBank/DDBJ whole genome shotgun (WGS) entry which is preliminary data.</text>
</comment>
<dbReference type="SMART" id="SM00448">
    <property type="entry name" value="REC"/>
    <property type="match status" value="1"/>
</dbReference>
<keyword evidence="6" id="KW-0067">ATP-binding</keyword>
<dbReference type="Proteomes" id="UP000544872">
    <property type="component" value="Unassembled WGS sequence"/>
</dbReference>
<evidence type="ECO:0000313" key="14">
    <source>
        <dbReference type="EMBL" id="MBB6211927.1"/>
    </source>
</evidence>
<dbReference type="AlphaFoldDB" id="A0A7W9ZI47"/>
<evidence type="ECO:0000256" key="11">
    <source>
        <dbReference type="SAM" id="Phobius"/>
    </source>
</evidence>
<evidence type="ECO:0000313" key="15">
    <source>
        <dbReference type="Proteomes" id="UP000544872"/>
    </source>
</evidence>
<dbReference type="InterPro" id="IPR011006">
    <property type="entry name" value="CheY-like_superfamily"/>
</dbReference>
<feature type="transmembrane region" description="Helical" evidence="11">
    <location>
        <begin position="133"/>
        <end position="150"/>
    </location>
</feature>
<sequence>MVLTPVLAASLLVCGGGLSLALYFGSLALLRRIREPALLAVFLLVASLRGLLPVLSVLGGPFPLMDGVALLRFDGVSLLLIGVTYVLFLRALFPEDVPRLLPQAVIGVCAAAGLLILLIPADSLGLLMDWSRLLLMLVLLAVGILAVLLMRRWRDGAGWVALSVLVLVVAVLVESVVWPRPGLPLRDTVEAIGPVTTGCVLFALGHVFLMGARLNRVYQASQTLSRHVVALNRRLEERVTEASREIHATREQLEAIVSCVPDGVLTLTADASVDIFGPGAERVFGWRGQEMTGRPVVTLLSPEWGERLVKSMRRFAAEGVLTYTGQGPVEMVGRRRDGSLFPMQCTVTRIDIGGQPVFVAAVKDLSEVYLQAQQIAGLRRANETLRQDLAQLEIWGGVGHCLSEWQDGRWTWRCSDGFLAVWGCDTGAHPETLAGFLAGVRAEDQLALFSWLDRQDWTSGARMIRLSVRPEEERLVELSICRVRDDHGVVVREIGIVRLAGVTPVEAGKGEESMATVGDNAPGAAVGAEAVRTILLVEDVEVNRRVAVTFLEREGYRVEVASNGLDAVDMAGRGDYDLILMDIRLPDVDGVEATRRIRALPDPVRSAVPVLALTANVFGDDLSRYEAAGMSGVVAKPIRMPQFRTVLGGVLTRRRRQAAVSAGPDWTSLDQILDETFIRDRRAALGADSFAVILDLGRRSVSFAAEELDRSVRVPAPSGDDVAKAGHKLAGAASNFGFSALYALGRQVEALCEAGDLTGAVSLGQQAAALHRQTDAALDQWLASAR</sequence>
<keyword evidence="3 10" id="KW-0597">Phosphoprotein</keyword>
<evidence type="ECO:0000256" key="6">
    <source>
        <dbReference type="ARBA" id="ARBA00022840"/>
    </source>
</evidence>
<dbReference type="SUPFAM" id="SSF55785">
    <property type="entry name" value="PYP-like sensor domain (PAS domain)"/>
    <property type="match status" value="1"/>
</dbReference>
<keyword evidence="15" id="KW-1185">Reference proteome</keyword>
<dbReference type="PROSITE" id="PS50110">
    <property type="entry name" value="RESPONSE_REGULATORY"/>
    <property type="match status" value="1"/>
</dbReference>
<dbReference type="InterPro" id="IPR000014">
    <property type="entry name" value="PAS"/>
</dbReference>
<evidence type="ECO:0000259" key="13">
    <source>
        <dbReference type="PROSITE" id="PS50112"/>
    </source>
</evidence>
<feature type="domain" description="Response regulatory" evidence="12">
    <location>
        <begin position="533"/>
        <end position="651"/>
    </location>
</feature>
<feature type="transmembrane region" description="Helical" evidence="11">
    <location>
        <begin position="75"/>
        <end position="93"/>
    </location>
</feature>
<evidence type="ECO:0000256" key="5">
    <source>
        <dbReference type="ARBA" id="ARBA00022741"/>
    </source>
</evidence>
<evidence type="ECO:0000256" key="1">
    <source>
        <dbReference type="ARBA" id="ARBA00004651"/>
    </source>
</evidence>
<dbReference type="GO" id="GO:0000160">
    <property type="term" value="P:phosphorelay signal transduction system"/>
    <property type="evidence" value="ECO:0007669"/>
    <property type="project" value="UniProtKB-KW"/>
</dbReference>
<feature type="transmembrane region" description="Helical" evidence="11">
    <location>
        <begin position="157"/>
        <end position="179"/>
    </location>
</feature>
<dbReference type="CDD" id="cd17546">
    <property type="entry name" value="REC_hyHK_CKI1_RcsC-like"/>
    <property type="match status" value="1"/>
</dbReference>
<feature type="transmembrane region" description="Helical" evidence="11">
    <location>
        <begin position="37"/>
        <end position="55"/>
    </location>
</feature>
<organism evidence="14 15">
    <name type="scientific">Novispirillum itersonii</name>
    <name type="common">Aquaspirillum itersonii</name>
    <dbReference type="NCBI Taxonomy" id="189"/>
    <lineage>
        <taxon>Bacteria</taxon>
        <taxon>Pseudomonadati</taxon>
        <taxon>Pseudomonadota</taxon>
        <taxon>Alphaproteobacteria</taxon>
        <taxon>Rhodospirillales</taxon>
        <taxon>Novispirillaceae</taxon>
        <taxon>Novispirillum</taxon>
    </lineage>
</organism>
<evidence type="ECO:0000256" key="3">
    <source>
        <dbReference type="ARBA" id="ARBA00022553"/>
    </source>
</evidence>
<feature type="transmembrane region" description="Helical" evidence="11">
    <location>
        <begin position="6"/>
        <end position="30"/>
    </location>
</feature>
<dbReference type="GO" id="GO:0005524">
    <property type="term" value="F:ATP binding"/>
    <property type="evidence" value="ECO:0007669"/>
    <property type="project" value="UniProtKB-KW"/>
</dbReference>
<protein>
    <submittedName>
        <fullName evidence="14">PAS domain S-box-containing protein</fullName>
    </submittedName>
</protein>
<dbReference type="NCBIfam" id="TIGR00229">
    <property type="entry name" value="sensory_box"/>
    <property type="match status" value="1"/>
</dbReference>
<dbReference type="PANTHER" id="PTHR45339:SF1">
    <property type="entry name" value="HYBRID SIGNAL TRANSDUCTION HISTIDINE KINASE J"/>
    <property type="match status" value="1"/>
</dbReference>
<reference evidence="14 15" key="1">
    <citation type="submission" date="2020-08" db="EMBL/GenBank/DDBJ databases">
        <title>Genomic Encyclopedia of Type Strains, Phase IV (KMG-IV): sequencing the most valuable type-strain genomes for metagenomic binning, comparative biology and taxonomic classification.</title>
        <authorList>
            <person name="Goeker M."/>
        </authorList>
    </citation>
    <scope>NUCLEOTIDE SEQUENCE [LARGE SCALE GENOMIC DNA]</scope>
    <source>
        <strain evidence="14 15">DSM 11590</strain>
    </source>
</reference>
<dbReference type="EMBL" id="JACIIX010000015">
    <property type="protein sequence ID" value="MBB6211927.1"/>
    <property type="molecule type" value="Genomic_DNA"/>
</dbReference>
<feature type="transmembrane region" description="Helical" evidence="11">
    <location>
        <begin position="100"/>
        <end position="121"/>
    </location>
</feature>
<evidence type="ECO:0000256" key="7">
    <source>
        <dbReference type="ARBA" id="ARBA00022989"/>
    </source>
</evidence>
<evidence type="ECO:0000259" key="12">
    <source>
        <dbReference type="PROSITE" id="PS50110"/>
    </source>
</evidence>
<keyword evidence="2" id="KW-1003">Cell membrane</keyword>
<proteinExistence type="predicted"/>
<dbReference type="Pfam" id="PF13426">
    <property type="entry name" value="PAS_9"/>
    <property type="match status" value="1"/>
</dbReference>
<feature type="modified residue" description="4-aspartylphosphate" evidence="10">
    <location>
        <position position="582"/>
    </location>
</feature>